<dbReference type="AlphaFoldDB" id="A0A9N7YUL5"/>
<gene>
    <name evidence="2" type="ORF">PLEPLA_LOCUS26766</name>
</gene>
<dbReference type="Proteomes" id="UP001153269">
    <property type="component" value="Unassembled WGS sequence"/>
</dbReference>
<organism evidence="2 3">
    <name type="scientific">Pleuronectes platessa</name>
    <name type="common">European plaice</name>
    <dbReference type="NCBI Taxonomy" id="8262"/>
    <lineage>
        <taxon>Eukaryota</taxon>
        <taxon>Metazoa</taxon>
        <taxon>Chordata</taxon>
        <taxon>Craniata</taxon>
        <taxon>Vertebrata</taxon>
        <taxon>Euteleostomi</taxon>
        <taxon>Actinopterygii</taxon>
        <taxon>Neopterygii</taxon>
        <taxon>Teleostei</taxon>
        <taxon>Neoteleostei</taxon>
        <taxon>Acanthomorphata</taxon>
        <taxon>Carangaria</taxon>
        <taxon>Pleuronectiformes</taxon>
        <taxon>Pleuronectoidei</taxon>
        <taxon>Pleuronectidae</taxon>
        <taxon>Pleuronectes</taxon>
    </lineage>
</organism>
<feature type="compositionally biased region" description="Low complexity" evidence="1">
    <location>
        <begin position="55"/>
        <end position="93"/>
    </location>
</feature>
<protein>
    <submittedName>
        <fullName evidence="2">Uncharacterized protein</fullName>
    </submittedName>
</protein>
<evidence type="ECO:0000313" key="2">
    <source>
        <dbReference type="EMBL" id="CAB1438906.1"/>
    </source>
</evidence>
<proteinExistence type="predicted"/>
<sequence length="121" mass="12328">MTAGVTGREEAVGEGGVRRGISESFLCRLGAVGQTHTLLRANITRPKGHFVPSGSSSTSSSSSTCSTSSTTSSTSSTSSTCSTSSTSSTCSTSSTFLSLTLTRYLHPSPHSDPIKSLSLSV</sequence>
<evidence type="ECO:0000256" key="1">
    <source>
        <dbReference type="SAM" id="MobiDB-lite"/>
    </source>
</evidence>
<dbReference type="EMBL" id="CADEAL010002223">
    <property type="protein sequence ID" value="CAB1438906.1"/>
    <property type="molecule type" value="Genomic_DNA"/>
</dbReference>
<feature type="region of interest" description="Disordered" evidence="1">
    <location>
        <begin position="43"/>
        <end position="93"/>
    </location>
</feature>
<accession>A0A9N7YUL5</accession>
<comment type="caution">
    <text evidence="2">The sequence shown here is derived from an EMBL/GenBank/DDBJ whole genome shotgun (WGS) entry which is preliminary data.</text>
</comment>
<keyword evidence="3" id="KW-1185">Reference proteome</keyword>
<name>A0A9N7YUL5_PLEPL</name>
<evidence type="ECO:0000313" key="3">
    <source>
        <dbReference type="Proteomes" id="UP001153269"/>
    </source>
</evidence>
<reference evidence="2" key="1">
    <citation type="submission" date="2020-03" db="EMBL/GenBank/DDBJ databases">
        <authorList>
            <person name="Weist P."/>
        </authorList>
    </citation>
    <scope>NUCLEOTIDE SEQUENCE</scope>
</reference>